<dbReference type="GO" id="GO:0004673">
    <property type="term" value="F:protein histidine kinase activity"/>
    <property type="evidence" value="ECO:0007669"/>
    <property type="project" value="UniProtKB-EC"/>
</dbReference>
<dbReference type="SUPFAM" id="SSF158472">
    <property type="entry name" value="HAMP domain-like"/>
    <property type="match status" value="1"/>
</dbReference>
<evidence type="ECO:0000256" key="6">
    <source>
        <dbReference type="ARBA" id="ARBA00022741"/>
    </source>
</evidence>
<gene>
    <name evidence="15" type="ORF">SK3146_01767</name>
</gene>
<keyword evidence="11 13" id="KW-0472">Membrane</keyword>
<keyword evidence="9 13" id="KW-1133">Transmembrane helix</keyword>
<keyword evidence="2" id="KW-1003">Cell membrane</keyword>
<dbReference type="PROSITE" id="PS50885">
    <property type="entry name" value="HAMP"/>
    <property type="match status" value="1"/>
</dbReference>
<feature type="coiled-coil region" evidence="12">
    <location>
        <begin position="273"/>
        <end position="307"/>
    </location>
</feature>
<evidence type="ECO:0000256" key="7">
    <source>
        <dbReference type="ARBA" id="ARBA00022777"/>
    </source>
</evidence>
<evidence type="ECO:0000256" key="10">
    <source>
        <dbReference type="ARBA" id="ARBA00023012"/>
    </source>
</evidence>
<evidence type="ECO:0000256" key="2">
    <source>
        <dbReference type="ARBA" id="ARBA00022475"/>
    </source>
</evidence>
<reference evidence="15" key="2">
    <citation type="journal article" date="2021" name="J Anim Sci Technol">
        <title>Complete genome sequence of Paenibacillus konkukensis sp. nov. SK3146 as a potential probiotic strain.</title>
        <authorList>
            <person name="Jung H.I."/>
            <person name="Park S."/>
            <person name="Niu K.M."/>
            <person name="Lee S.W."/>
            <person name="Kothari D."/>
            <person name="Yi K.J."/>
            <person name="Kim S.K."/>
        </authorList>
    </citation>
    <scope>NUCLEOTIDE SEQUENCE</scope>
    <source>
        <strain evidence="15">SK3146</strain>
    </source>
</reference>
<evidence type="ECO:0000256" key="3">
    <source>
        <dbReference type="ARBA" id="ARBA00022553"/>
    </source>
</evidence>
<dbReference type="InterPro" id="IPR010559">
    <property type="entry name" value="Sig_transdc_His_kin_internal"/>
</dbReference>
<evidence type="ECO:0000256" key="8">
    <source>
        <dbReference type="ARBA" id="ARBA00022840"/>
    </source>
</evidence>
<evidence type="ECO:0000313" key="16">
    <source>
        <dbReference type="Proteomes" id="UP001057134"/>
    </source>
</evidence>
<evidence type="ECO:0000313" key="15">
    <source>
        <dbReference type="EMBL" id="UQZ82609.1"/>
    </source>
</evidence>
<dbReference type="InterPro" id="IPR036890">
    <property type="entry name" value="HATPase_C_sf"/>
</dbReference>
<keyword evidence="16" id="KW-1185">Reference proteome</keyword>
<evidence type="ECO:0000256" key="11">
    <source>
        <dbReference type="ARBA" id="ARBA00023136"/>
    </source>
</evidence>
<keyword evidence="7" id="KW-0418">Kinase</keyword>
<evidence type="ECO:0000256" key="9">
    <source>
        <dbReference type="ARBA" id="ARBA00022989"/>
    </source>
</evidence>
<dbReference type="InterPro" id="IPR003660">
    <property type="entry name" value="HAMP_dom"/>
</dbReference>
<dbReference type="SMART" id="SM00304">
    <property type="entry name" value="HAMP"/>
    <property type="match status" value="1"/>
</dbReference>
<dbReference type="SUPFAM" id="SSF55874">
    <property type="entry name" value="ATPase domain of HSP90 chaperone/DNA topoisomerase II/histidine kinase"/>
    <property type="match status" value="1"/>
</dbReference>
<keyword evidence="3" id="KW-0597">Phosphoprotein</keyword>
<dbReference type="EMBL" id="CP027059">
    <property type="protein sequence ID" value="UQZ82609.1"/>
    <property type="molecule type" value="Genomic_DNA"/>
</dbReference>
<dbReference type="Gene3D" id="3.30.565.10">
    <property type="entry name" value="Histidine kinase-like ATPase, C-terminal domain"/>
    <property type="match status" value="1"/>
</dbReference>
<dbReference type="CDD" id="cd06225">
    <property type="entry name" value="HAMP"/>
    <property type="match status" value="1"/>
</dbReference>
<sequence length="522" mass="59584">MIDDLTYASNFFVQDANVRKELRNFTAAKGITNYADLTTYQQIKDFFSLVIAKTMNTDILMFLVNNEGFIIQSFDGGDISPEQVRQHWSIVKDCVDYEQRSRLQWLGTVAAGPDGGKSVYYVSRVLRDPTDNGLLATLYISIPHAYFAKLFDQIQTGKLALYDADGTLIAGDDTVFFESRHAEPQNVRNEMAIEKSGWKLVYETPRKEVTGEISRTFYISLLLVVPFFLLFFLISILMARRLHSPIRKLQLGVKQFGNGNRTIRFQEDGKDEIAELGRTLNTMLEQINRLIADIEHEQEQKRVMELQALFSQIRPHFLLNTLNSIKCNLILYDDEFHSQKIDSLMSLLRAYMKFNEPSTLKSECRLLAHYVDIMQMRSDIELDFRVRLAPETEGVDLPKLLLQPVVENAFVHGFAEQAERPRIELESELLGDKLRIRIADNGAGCGDERLAEMNAWLSRTDEQTFGSYKRVGLINVLQRLRITYGSQASMQLLRNEYEGVTVMMVIPLGSGLEPSISGKGEL</sequence>
<evidence type="ECO:0000256" key="5">
    <source>
        <dbReference type="ARBA" id="ARBA00022692"/>
    </source>
</evidence>
<dbReference type="Gene3D" id="6.10.340.10">
    <property type="match status" value="1"/>
</dbReference>
<reference evidence="15" key="1">
    <citation type="submission" date="2018-02" db="EMBL/GenBank/DDBJ databases">
        <authorList>
            <person name="Kim S.-K."/>
            <person name="Jung H.-I."/>
            <person name="Lee S.-W."/>
        </authorList>
    </citation>
    <scope>NUCLEOTIDE SEQUENCE</scope>
    <source>
        <strain evidence="15">SK3146</strain>
    </source>
</reference>
<evidence type="ECO:0000256" key="12">
    <source>
        <dbReference type="SAM" id="Coils"/>
    </source>
</evidence>
<dbReference type="Pfam" id="PF06580">
    <property type="entry name" value="His_kinase"/>
    <property type="match status" value="1"/>
</dbReference>
<dbReference type="Proteomes" id="UP001057134">
    <property type="component" value="Chromosome"/>
</dbReference>
<dbReference type="Pfam" id="PF00672">
    <property type="entry name" value="HAMP"/>
    <property type="match status" value="1"/>
</dbReference>
<keyword evidence="4 15" id="KW-0808">Transferase</keyword>
<name>A0ABY4RLT3_9BACL</name>
<evidence type="ECO:0000256" key="13">
    <source>
        <dbReference type="SAM" id="Phobius"/>
    </source>
</evidence>
<keyword evidence="12" id="KW-0175">Coiled coil</keyword>
<keyword evidence="6" id="KW-0547">Nucleotide-binding</keyword>
<dbReference type="EC" id="2.7.13.3" evidence="15"/>
<keyword evidence="8" id="KW-0067">ATP-binding</keyword>
<feature type="domain" description="HAMP" evidence="14">
    <location>
        <begin position="240"/>
        <end position="292"/>
    </location>
</feature>
<dbReference type="InterPro" id="IPR050640">
    <property type="entry name" value="Bact_2-comp_sensor_kinase"/>
</dbReference>
<keyword evidence="5 13" id="KW-0812">Transmembrane</keyword>
<evidence type="ECO:0000256" key="1">
    <source>
        <dbReference type="ARBA" id="ARBA00004651"/>
    </source>
</evidence>
<organism evidence="15 16">
    <name type="scientific">Paenibacillus konkukensis</name>
    <dbReference type="NCBI Taxonomy" id="2020716"/>
    <lineage>
        <taxon>Bacteria</taxon>
        <taxon>Bacillati</taxon>
        <taxon>Bacillota</taxon>
        <taxon>Bacilli</taxon>
        <taxon>Bacillales</taxon>
        <taxon>Paenibacillaceae</taxon>
        <taxon>Paenibacillus</taxon>
    </lineage>
</organism>
<keyword evidence="10" id="KW-0902">Two-component regulatory system</keyword>
<protein>
    <submittedName>
        <fullName evidence="15">Sensor-like histidine kinase</fullName>
        <ecNumber evidence="15">2.7.13.3</ecNumber>
    </submittedName>
</protein>
<proteinExistence type="predicted"/>
<accession>A0ABY4RLT3</accession>
<evidence type="ECO:0000259" key="14">
    <source>
        <dbReference type="PROSITE" id="PS50885"/>
    </source>
</evidence>
<feature type="transmembrane region" description="Helical" evidence="13">
    <location>
        <begin position="217"/>
        <end position="239"/>
    </location>
</feature>
<dbReference type="PANTHER" id="PTHR34220:SF11">
    <property type="entry name" value="SENSOR PROTEIN KINASE HPTS"/>
    <property type="match status" value="1"/>
</dbReference>
<dbReference type="PANTHER" id="PTHR34220">
    <property type="entry name" value="SENSOR HISTIDINE KINASE YPDA"/>
    <property type="match status" value="1"/>
</dbReference>
<comment type="subcellular location">
    <subcellularLocation>
        <location evidence="1">Cell membrane</location>
        <topology evidence="1">Multi-pass membrane protein</topology>
    </subcellularLocation>
</comment>
<evidence type="ECO:0000256" key="4">
    <source>
        <dbReference type="ARBA" id="ARBA00022679"/>
    </source>
</evidence>